<organism evidence="2 3">
    <name type="scientific">Helcococcus kunzii ATCC 51366</name>
    <dbReference type="NCBI Taxonomy" id="883114"/>
    <lineage>
        <taxon>Bacteria</taxon>
        <taxon>Bacillati</taxon>
        <taxon>Bacillota</taxon>
        <taxon>Tissierellia</taxon>
        <taxon>Tissierellales</taxon>
        <taxon>Peptoniphilaceae</taxon>
        <taxon>Helcococcus</taxon>
    </lineage>
</organism>
<accession>H3NLK2</accession>
<sequence>MRCFNCGNDADMEVFMMVNGKMKKISICMECYQEQLQSMMGALAGEDGEFDPEEVQRKMFEFFQNNKDEFEKFIGEAINDENFDMNNLNSEDFDISDMNFENSGFNLTKDDLNDIFGKLNNAGNNMEYHTKPDYDFGFNFDRDGKDSFDGENNYSRNQDTKERLAKQREMRLLKKAVEKKREEMNRFVEKEDYLAAATSRDEMREINKKIMIIKQIEKEGETQ</sequence>
<comment type="caution">
    <text evidence="2">The sequence shown here is derived from an EMBL/GenBank/DDBJ whole genome shotgun (WGS) entry which is preliminary data.</text>
</comment>
<dbReference type="STRING" id="883114.HMPREF9709_00213"/>
<dbReference type="GeneID" id="96998237"/>
<protein>
    <recommendedName>
        <fullName evidence="4">UVR domain-containing protein</fullName>
    </recommendedName>
</protein>
<proteinExistence type="predicted"/>
<dbReference type="OrthoDB" id="9788704at2"/>
<keyword evidence="3" id="KW-1185">Reference proteome</keyword>
<gene>
    <name evidence="2" type="ORF">HMPREF9709_00213</name>
</gene>
<dbReference type="Proteomes" id="UP000004191">
    <property type="component" value="Unassembled WGS sequence"/>
</dbReference>
<dbReference type="HOGENOM" id="CLU_1238791_0_0_9"/>
<dbReference type="AlphaFoldDB" id="H3NLK2"/>
<evidence type="ECO:0000256" key="1">
    <source>
        <dbReference type="SAM" id="Coils"/>
    </source>
</evidence>
<dbReference type="RefSeq" id="WP_005397110.1">
    <property type="nucleotide sequence ID" value="NZ_JH601088.1"/>
</dbReference>
<name>H3NLK2_9FIRM</name>
<reference evidence="2 3" key="1">
    <citation type="submission" date="2012-01" db="EMBL/GenBank/DDBJ databases">
        <title>The Genome Sequence of Helcococcus kunzii ATCC 51366.</title>
        <authorList>
            <consortium name="The Broad Institute Genome Sequencing Platform"/>
            <person name="Earl A."/>
            <person name="Ward D."/>
            <person name="Feldgarden M."/>
            <person name="Gevers D."/>
            <person name="Huys G."/>
            <person name="Young S.K."/>
            <person name="Zeng Q."/>
            <person name="Gargeya S."/>
            <person name="Fitzgerald M."/>
            <person name="Haas B."/>
            <person name="Abouelleil A."/>
            <person name="Alvarado L."/>
            <person name="Arachchi H.M."/>
            <person name="Berlin A."/>
            <person name="Chapman S.B."/>
            <person name="Gearin G."/>
            <person name="Goldberg J."/>
            <person name="Griggs A."/>
            <person name="Gujja S."/>
            <person name="Hansen M."/>
            <person name="Heiman D."/>
            <person name="Howarth C."/>
            <person name="Larimer J."/>
            <person name="Lui A."/>
            <person name="MacDonald P.J.P."/>
            <person name="McCowen C."/>
            <person name="Montmayeur A."/>
            <person name="Murphy C."/>
            <person name="Neiman D."/>
            <person name="Pearson M."/>
            <person name="Priest M."/>
            <person name="Roberts A."/>
            <person name="Saif S."/>
            <person name="Shea T."/>
            <person name="Sisk P."/>
            <person name="Stolte C."/>
            <person name="Sykes S."/>
            <person name="Wortman J."/>
            <person name="Nusbaum C."/>
            <person name="Birren B."/>
        </authorList>
    </citation>
    <scope>NUCLEOTIDE SEQUENCE [LARGE SCALE GENOMIC DNA]</scope>
    <source>
        <strain evidence="2 3">ATCC 51366</strain>
    </source>
</reference>
<feature type="coiled-coil region" evidence="1">
    <location>
        <begin position="163"/>
        <end position="190"/>
    </location>
</feature>
<keyword evidence="1" id="KW-0175">Coiled coil</keyword>
<evidence type="ECO:0008006" key="4">
    <source>
        <dbReference type="Google" id="ProtNLM"/>
    </source>
</evidence>
<dbReference type="EMBL" id="AGEI01000006">
    <property type="protein sequence ID" value="EHR35854.1"/>
    <property type="molecule type" value="Genomic_DNA"/>
</dbReference>
<evidence type="ECO:0000313" key="2">
    <source>
        <dbReference type="EMBL" id="EHR35854.1"/>
    </source>
</evidence>
<evidence type="ECO:0000313" key="3">
    <source>
        <dbReference type="Proteomes" id="UP000004191"/>
    </source>
</evidence>